<keyword evidence="2" id="KW-1185">Reference proteome</keyword>
<comment type="caution">
    <text evidence="1">The sequence shown here is derived from an EMBL/GenBank/DDBJ whole genome shotgun (WGS) entry which is preliminary data.</text>
</comment>
<reference evidence="1 2" key="1">
    <citation type="journal article" date="2020" name="IScience">
        <title>Genome Sequencing of the Endangered Kingdonia uniflora (Circaeasteraceae, Ranunculales) Reveals Potential Mechanisms of Evolutionary Specialization.</title>
        <authorList>
            <person name="Sun Y."/>
            <person name="Deng T."/>
            <person name="Zhang A."/>
            <person name="Moore M.J."/>
            <person name="Landis J.B."/>
            <person name="Lin N."/>
            <person name="Zhang H."/>
            <person name="Zhang X."/>
            <person name="Huang J."/>
            <person name="Zhang X."/>
            <person name="Sun H."/>
            <person name="Wang H."/>
        </authorList>
    </citation>
    <scope>NUCLEOTIDE SEQUENCE [LARGE SCALE GENOMIC DNA]</scope>
    <source>
        <strain evidence="1">TB1705</strain>
        <tissue evidence="1">Leaf</tissue>
    </source>
</reference>
<dbReference type="AlphaFoldDB" id="A0A7J7L6H6"/>
<protein>
    <submittedName>
        <fullName evidence="1">Uncharacterized protein</fullName>
    </submittedName>
</protein>
<gene>
    <name evidence="1" type="ORF">GIB67_011014</name>
</gene>
<organism evidence="1 2">
    <name type="scientific">Kingdonia uniflora</name>
    <dbReference type="NCBI Taxonomy" id="39325"/>
    <lineage>
        <taxon>Eukaryota</taxon>
        <taxon>Viridiplantae</taxon>
        <taxon>Streptophyta</taxon>
        <taxon>Embryophyta</taxon>
        <taxon>Tracheophyta</taxon>
        <taxon>Spermatophyta</taxon>
        <taxon>Magnoliopsida</taxon>
        <taxon>Ranunculales</taxon>
        <taxon>Circaeasteraceae</taxon>
        <taxon>Kingdonia</taxon>
    </lineage>
</organism>
<proteinExistence type="predicted"/>
<sequence length="89" mass="10231">MTRKEVELRYEGIHSETSVCAYLRRAATRLSAFGPSKFVEYSSHFLLLQKITQTYCNRLSSLHLYLHGESVKPPSLNISYFFLLSSTLP</sequence>
<dbReference type="Proteomes" id="UP000541444">
    <property type="component" value="Unassembled WGS sequence"/>
</dbReference>
<name>A0A7J7L6H6_9MAGN</name>
<accession>A0A7J7L6H6</accession>
<evidence type="ECO:0000313" key="2">
    <source>
        <dbReference type="Proteomes" id="UP000541444"/>
    </source>
</evidence>
<evidence type="ECO:0000313" key="1">
    <source>
        <dbReference type="EMBL" id="KAF6138174.1"/>
    </source>
</evidence>
<dbReference type="EMBL" id="JACGCM010002611">
    <property type="protein sequence ID" value="KAF6138174.1"/>
    <property type="molecule type" value="Genomic_DNA"/>
</dbReference>